<dbReference type="EMBL" id="KL197711">
    <property type="protein sequence ID" value="KDQ62619.1"/>
    <property type="molecule type" value="Genomic_DNA"/>
</dbReference>
<protein>
    <recommendedName>
        <fullName evidence="7">MADS-box domain-containing protein</fullName>
    </recommendedName>
</protein>
<organism evidence="8 9">
    <name type="scientific">Jaapia argillacea MUCL 33604</name>
    <dbReference type="NCBI Taxonomy" id="933084"/>
    <lineage>
        <taxon>Eukaryota</taxon>
        <taxon>Fungi</taxon>
        <taxon>Dikarya</taxon>
        <taxon>Basidiomycota</taxon>
        <taxon>Agaricomycotina</taxon>
        <taxon>Agaricomycetes</taxon>
        <taxon>Agaricomycetidae</taxon>
        <taxon>Jaapiales</taxon>
        <taxon>Jaapiaceae</taxon>
        <taxon>Jaapia</taxon>
    </lineage>
</organism>
<evidence type="ECO:0000313" key="9">
    <source>
        <dbReference type="Proteomes" id="UP000027265"/>
    </source>
</evidence>
<dbReference type="PRINTS" id="PR00404">
    <property type="entry name" value="MADSDOMAIN"/>
</dbReference>
<dbReference type="GO" id="GO:0045944">
    <property type="term" value="P:positive regulation of transcription by RNA polymerase II"/>
    <property type="evidence" value="ECO:0007669"/>
    <property type="project" value="TreeGrafter"/>
</dbReference>
<dbReference type="AlphaFoldDB" id="A0A067Q6M2"/>
<feature type="compositionally biased region" description="Acidic residues" evidence="6">
    <location>
        <begin position="98"/>
        <end position="109"/>
    </location>
</feature>
<dbReference type="SUPFAM" id="SSF55455">
    <property type="entry name" value="SRF-like"/>
    <property type="match status" value="1"/>
</dbReference>
<feature type="region of interest" description="Disordered" evidence="6">
    <location>
        <begin position="177"/>
        <end position="240"/>
    </location>
</feature>
<evidence type="ECO:0000256" key="2">
    <source>
        <dbReference type="ARBA" id="ARBA00023015"/>
    </source>
</evidence>
<dbReference type="PANTHER" id="PTHR11945:SF534">
    <property type="entry name" value="MYOCYTE-SPECIFIC ENHANCER FACTOR 2"/>
    <property type="match status" value="1"/>
</dbReference>
<dbReference type="GO" id="GO:0000978">
    <property type="term" value="F:RNA polymerase II cis-regulatory region sequence-specific DNA binding"/>
    <property type="evidence" value="ECO:0007669"/>
    <property type="project" value="TreeGrafter"/>
</dbReference>
<feature type="region of interest" description="Disordered" evidence="6">
    <location>
        <begin position="268"/>
        <end position="444"/>
    </location>
</feature>
<dbReference type="STRING" id="933084.A0A067Q6M2"/>
<dbReference type="Proteomes" id="UP000027265">
    <property type="component" value="Unassembled WGS sequence"/>
</dbReference>
<keyword evidence="5" id="KW-0539">Nucleus</keyword>
<dbReference type="Gene3D" id="3.40.1810.10">
    <property type="entry name" value="Transcription factor, MADS-box"/>
    <property type="match status" value="1"/>
</dbReference>
<feature type="region of interest" description="Disordered" evidence="6">
    <location>
        <begin position="83"/>
        <end position="121"/>
    </location>
</feature>
<feature type="compositionally biased region" description="Low complexity" evidence="6">
    <location>
        <begin position="330"/>
        <end position="344"/>
    </location>
</feature>
<evidence type="ECO:0000313" key="8">
    <source>
        <dbReference type="EMBL" id="KDQ62619.1"/>
    </source>
</evidence>
<dbReference type="HOGENOM" id="CLU_546350_0_0_1"/>
<dbReference type="PROSITE" id="PS50066">
    <property type="entry name" value="MADS_BOX_2"/>
    <property type="match status" value="1"/>
</dbReference>
<keyword evidence="9" id="KW-1185">Reference proteome</keyword>
<proteinExistence type="predicted"/>
<gene>
    <name evidence="8" type="ORF">JAAARDRAFT_30535</name>
</gene>
<dbReference type="GO" id="GO:0000981">
    <property type="term" value="F:DNA-binding transcription factor activity, RNA polymerase II-specific"/>
    <property type="evidence" value="ECO:0007669"/>
    <property type="project" value="TreeGrafter"/>
</dbReference>
<dbReference type="SMART" id="SM00432">
    <property type="entry name" value="MADS"/>
    <property type="match status" value="1"/>
</dbReference>
<dbReference type="Pfam" id="PF00319">
    <property type="entry name" value="SRF-TF"/>
    <property type="match status" value="1"/>
</dbReference>
<evidence type="ECO:0000256" key="1">
    <source>
        <dbReference type="ARBA" id="ARBA00004123"/>
    </source>
</evidence>
<keyword evidence="4" id="KW-0804">Transcription</keyword>
<evidence type="ECO:0000256" key="4">
    <source>
        <dbReference type="ARBA" id="ARBA00023163"/>
    </source>
</evidence>
<feature type="compositionally biased region" description="Basic and acidic residues" evidence="6">
    <location>
        <begin position="474"/>
        <end position="486"/>
    </location>
</feature>
<feature type="compositionally biased region" description="Low complexity" evidence="6">
    <location>
        <begin position="402"/>
        <end position="426"/>
    </location>
</feature>
<dbReference type="PANTHER" id="PTHR11945">
    <property type="entry name" value="MADS BOX PROTEIN"/>
    <property type="match status" value="1"/>
</dbReference>
<dbReference type="InParanoid" id="A0A067Q6M2"/>
<accession>A0A067Q6M2</accession>
<dbReference type="InterPro" id="IPR002100">
    <property type="entry name" value="TF_MADSbox"/>
</dbReference>
<dbReference type="GO" id="GO:0005634">
    <property type="term" value="C:nucleus"/>
    <property type="evidence" value="ECO:0007669"/>
    <property type="project" value="UniProtKB-SubCell"/>
</dbReference>
<evidence type="ECO:0000256" key="6">
    <source>
        <dbReference type="SAM" id="MobiDB-lite"/>
    </source>
</evidence>
<comment type="subcellular location">
    <subcellularLocation>
        <location evidence="1">Nucleus</location>
    </subcellularLocation>
</comment>
<dbReference type="OrthoDB" id="1898716at2759"/>
<feature type="compositionally biased region" description="Polar residues" evidence="6">
    <location>
        <begin position="268"/>
        <end position="291"/>
    </location>
</feature>
<keyword evidence="2" id="KW-0805">Transcription regulation</keyword>
<dbReference type="GO" id="GO:0046983">
    <property type="term" value="F:protein dimerization activity"/>
    <property type="evidence" value="ECO:0007669"/>
    <property type="project" value="InterPro"/>
</dbReference>
<evidence type="ECO:0000256" key="3">
    <source>
        <dbReference type="ARBA" id="ARBA00023125"/>
    </source>
</evidence>
<dbReference type="InterPro" id="IPR036879">
    <property type="entry name" value="TF_MADSbox_sf"/>
</dbReference>
<feature type="region of interest" description="Disordered" evidence="6">
    <location>
        <begin position="466"/>
        <end position="486"/>
    </location>
</feature>
<name>A0A067Q6M2_9AGAM</name>
<keyword evidence="3" id="KW-0238">DNA-binding</keyword>
<evidence type="ECO:0000256" key="5">
    <source>
        <dbReference type="ARBA" id="ARBA00023242"/>
    </source>
</evidence>
<sequence>MGRRKIEILPIQHERNRSVTFLKRKNGLFKKAYELGVLCSVDVAVIIFEERQGHHVKCYEYCSGEGDIRKIVDRHVRFDGERDTRTPVDFGNNKAMEVGDDDEGDDDDDLGHGGVKRRSTGQINQIKKTIPMRSNTDPSLGLDDYRSMTIPAAPFQLASVGGGPTSSSLPLSVERHAPVSNHHPVNKKPRLAPSTSLSDDRHGHLQNGGFPSYRLDGDSEADSSYRLPSYPTQPSHMSQHFPPVFPPTNNQGPLFDFTRVTAPQQNVRSVGFPSSSTGGLFPQSNGQQQPGQRHGMPQTHDQLASFLDQGSQGHRGNSQFAPFDWPVHAPQQQQSQHQSSPPQQNGTHETSWLDFLGPAQTEIPSSSSPPTRVASASAYSHPPGEGGDNGRTSVSWERQRQASSVSASNSRPSSSLAVLVSPSQSANTINSLKRPRTDSDASPSQLKELEGLSDLDVTRGVLVNGNGHAYNGKVKSEGGSEHGAGE</sequence>
<feature type="compositionally biased region" description="Polar residues" evidence="6">
    <location>
        <begin position="308"/>
        <end position="320"/>
    </location>
</feature>
<feature type="domain" description="MADS-box" evidence="7">
    <location>
        <begin position="1"/>
        <end position="51"/>
    </location>
</feature>
<dbReference type="FunCoup" id="A0A067Q6M2">
    <property type="interactions" value="1"/>
</dbReference>
<evidence type="ECO:0000259" key="7">
    <source>
        <dbReference type="PROSITE" id="PS50066"/>
    </source>
</evidence>
<reference evidence="9" key="1">
    <citation type="journal article" date="2014" name="Proc. Natl. Acad. Sci. U.S.A.">
        <title>Extensive sampling of basidiomycete genomes demonstrates inadequacy of the white-rot/brown-rot paradigm for wood decay fungi.</title>
        <authorList>
            <person name="Riley R."/>
            <person name="Salamov A.A."/>
            <person name="Brown D.W."/>
            <person name="Nagy L.G."/>
            <person name="Floudas D."/>
            <person name="Held B.W."/>
            <person name="Levasseur A."/>
            <person name="Lombard V."/>
            <person name="Morin E."/>
            <person name="Otillar R."/>
            <person name="Lindquist E.A."/>
            <person name="Sun H."/>
            <person name="LaButti K.M."/>
            <person name="Schmutz J."/>
            <person name="Jabbour D."/>
            <person name="Luo H."/>
            <person name="Baker S.E."/>
            <person name="Pisabarro A.G."/>
            <person name="Walton J.D."/>
            <person name="Blanchette R.A."/>
            <person name="Henrissat B."/>
            <person name="Martin F."/>
            <person name="Cullen D."/>
            <person name="Hibbett D.S."/>
            <person name="Grigoriev I.V."/>
        </authorList>
    </citation>
    <scope>NUCLEOTIDE SEQUENCE [LARGE SCALE GENOMIC DNA]</scope>
    <source>
        <strain evidence="9">MUCL 33604</strain>
    </source>
</reference>